<dbReference type="Proteomes" id="UP001497623">
    <property type="component" value="Unassembled WGS sequence"/>
</dbReference>
<feature type="disulfide bond" evidence="2">
    <location>
        <begin position="152"/>
        <end position="169"/>
    </location>
</feature>
<name>A0AAV2RZ00_MEGNR</name>
<evidence type="ECO:0000256" key="3">
    <source>
        <dbReference type="SAM" id="SignalP"/>
    </source>
</evidence>
<reference evidence="5 6" key="1">
    <citation type="submission" date="2024-05" db="EMBL/GenBank/DDBJ databases">
        <authorList>
            <person name="Wallberg A."/>
        </authorList>
    </citation>
    <scope>NUCLEOTIDE SEQUENCE [LARGE SCALE GENOMIC DNA]</scope>
</reference>
<evidence type="ECO:0000256" key="1">
    <source>
        <dbReference type="ARBA" id="ARBA00023157"/>
    </source>
</evidence>
<dbReference type="InterPro" id="IPR035914">
    <property type="entry name" value="Sperma_CUB_dom_sf"/>
</dbReference>
<evidence type="ECO:0000259" key="4">
    <source>
        <dbReference type="PROSITE" id="PS01180"/>
    </source>
</evidence>
<comment type="caution">
    <text evidence="5">The sequence shown here is derived from an EMBL/GenBank/DDBJ whole genome shotgun (WGS) entry which is preliminary data.</text>
</comment>
<evidence type="ECO:0000256" key="2">
    <source>
        <dbReference type="PROSITE-ProRule" id="PRU00059"/>
    </source>
</evidence>
<gene>
    <name evidence="5" type="ORF">MNOR_LOCUS30093</name>
</gene>
<keyword evidence="1 2" id="KW-1015">Disulfide bond</keyword>
<dbReference type="InterPro" id="IPR058698">
    <property type="entry name" value="CUB_metazoa"/>
</dbReference>
<feature type="chain" id="PRO_5043562085" description="CUB domain-containing protein" evidence="3">
    <location>
        <begin position="18"/>
        <end position="363"/>
    </location>
</feature>
<sequence>MLVLVIMFCSITQEVHSATLPSDQYMPNTTQRDDKLLSPFTLIRFANSECNQDDYTGTCYTKWDCFTGFAGEKQVSANDVCSGGFGRCCVAKLGCGATSNKNNTWLMSPDFGESFNYGLDCVQTIIIDSSICQLRLEIKDLSLYYPNVRGICDYDHLTVNHDNKFKYLCGITKDNHFYLDVDAATNTKVDFTFHTDGGKSLDRSWAIRVQKIQCHSPEEAPRGCGQYYMGTTGHLKAININAPDAHNYILDGMNYAACVRMELGYCSNTYTENKQGSDGWLPLCGDIFERPGRPDGIPVATALLKCMTSNGITNYPESYTISYLTPHLFMLDTTQSSTNSHQNGLSTNNKGVYDITYSQTKCT</sequence>
<feature type="domain" description="CUB" evidence="4">
    <location>
        <begin position="95"/>
        <end position="212"/>
    </location>
</feature>
<keyword evidence="6" id="KW-1185">Reference proteome</keyword>
<organism evidence="5 6">
    <name type="scientific">Meganyctiphanes norvegica</name>
    <name type="common">Northern krill</name>
    <name type="synonym">Thysanopoda norvegica</name>
    <dbReference type="NCBI Taxonomy" id="48144"/>
    <lineage>
        <taxon>Eukaryota</taxon>
        <taxon>Metazoa</taxon>
        <taxon>Ecdysozoa</taxon>
        <taxon>Arthropoda</taxon>
        <taxon>Crustacea</taxon>
        <taxon>Multicrustacea</taxon>
        <taxon>Malacostraca</taxon>
        <taxon>Eumalacostraca</taxon>
        <taxon>Eucarida</taxon>
        <taxon>Euphausiacea</taxon>
        <taxon>Euphausiidae</taxon>
        <taxon>Meganyctiphanes</taxon>
    </lineage>
</organism>
<dbReference type="PROSITE" id="PS01180">
    <property type="entry name" value="CUB"/>
    <property type="match status" value="1"/>
</dbReference>
<dbReference type="Pfam" id="PF26080">
    <property type="entry name" value="CUB_animal"/>
    <property type="match status" value="1"/>
</dbReference>
<keyword evidence="3" id="KW-0732">Signal</keyword>
<dbReference type="PANTHER" id="PTHR33236:SF11">
    <property type="entry name" value="CUB DOMAIN-CONTAINING PROTEIN"/>
    <property type="match status" value="1"/>
</dbReference>
<dbReference type="EMBL" id="CAXKWB010036137">
    <property type="protein sequence ID" value="CAL4147592.1"/>
    <property type="molecule type" value="Genomic_DNA"/>
</dbReference>
<evidence type="ECO:0000313" key="5">
    <source>
        <dbReference type="EMBL" id="CAL4147592.1"/>
    </source>
</evidence>
<dbReference type="AlphaFoldDB" id="A0AAV2RZ00"/>
<feature type="signal peptide" evidence="3">
    <location>
        <begin position="1"/>
        <end position="17"/>
    </location>
</feature>
<proteinExistence type="predicted"/>
<dbReference type="PANTHER" id="PTHR33236">
    <property type="entry name" value="INTRAFLAGELLAR TRANSPORT PROTEIN 122 FAMILY PROTEIN-RELATED"/>
    <property type="match status" value="1"/>
</dbReference>
<dbReference type="Pfam" id="PF00431">
    <property type="entry name" value="CUB"/>
    <property type="match status" value="1"/>
</dbReference>
<accession>A0AAV2RZ00</accession>
<protein>
    <recommendedName>
        <fullName evidence="4">CUB domain-containing protein</fullName>
    </recommendedName>
</protein>
<dbReference type="Gene3D" id="2.60.120.290">
    <property type="entry name" value="Spermadhesin, CUB domain"/>
    <property type="match status" value="1"/>
</dbReference>
<dbReference type="InterPro" id="IPR000859">
    <property type="entry name" value="CUB_dom"/>
</dbReference>
<dbReference type="SUPFAM" id="SSF49854">
    <property type="entry name" value="Spermadhesin, CUB domain"/>
    <property type="match status" value="1"/>
</dbReference>
<evidence type="ECO:0000313" key="6">
    <source>
        <dbReference type="Proteomes" id="UP001497623"/>
    </source>
</evidence>
<comment type="caution">
    <text evidence="2">Lacks conserved residue(s) required for the propagation of feature annotation.</text>
</comment>